<name>A0AAE4ANW6_9BACT</name>
<keyword evidence="3" id="KW-0067">ATP-binding</keyword>
<dbReference type="InterPro" id="IPR027417">
    <property type="entry name" value="P-loop_NTPase"/>
</dbReference>
<dbReference type="AlphaFoldDB" id="A0AAE4ANW6"/>
<protein>
    <submittedName>
        <fullName evidence="6">ATPase subunit of ABC transporter with duplicated ATPase domains</fullName>
    </submittedName>
</protein>
<dbReference type="EMBL" id="JAUSVL010000001">
    <property type="protein sequence ID" value="MDQ0289333.1"/>
    <property type="molecule type" value="Genomic_DNA"/>
</dbReference>
<dbReference type="CDD" id="cd03221">
    <property type="entry name" value="ABCF_EF-3"/>
    <property type="match status" value="1"/>
</dbReference>
<dbReference type="PROSITE" id="PS50893">
    <property type="entry name" value="ABC_TRANSPORTER_2"/>
    <property type="match status" value="1"/>
</dbReference>
<dbReference type="SUPFAM" id="SSF52540">
    <property type="entry name" value="P-loop containing nucleoside triphosphate hydrolases"/>
    <property type="match status" value="2"/>
</dbReference>
<comment type="caution">
    <text evidence="6">The sequence shown here is derived from an EMBL/GenBank/DDBJ whole genome shotgun (WGS) entry which is preliminary data.</text>
</comment>
<evidence type="ECO:0000256" key="3">
    <source>
        <dbReference type="ARBA" id="ARBA00022840"/>
    </source>
</evidence>
<feature type="compositionally biased region" description="Basic and acidic residues" evidence="4">
    <location>
        <begin position="248"/>
        <end position="268"/>
    </location>
</feature>
<feature type="region of interest" description="Disordered" evidence="4">
    <location>
        <begin position="192"/>
        <end position="289"/>
    </location>
</feature>
<dbReference type="Proteomes" id="UP001238163">
    <property type="component" value="Unassembled WGS sequence"/>
</dbReference>
<dbReference type="Pfam" id="PF00005">
    <property type="entry name" value="ABC_tran"/>
    <property type="match status" value="2"/>
</dbReference>
<dbReference type="GO" id="GO:0016887">
    <property type="term" value="F:ATP hydrolysis activity"/>
    <property type="evidence" value="ECO:0007669"/>
    <property type="project" value="InterPro"/>
</dbReference>
<reference evidence="6" key="1">
    <citation type="submission" date="2023-07" db="EMBL/GenBank/DDBJ databases">
        <title>Genomic Encyclopedia of Type Strains, Phase IV (KMG-IV): sequencing the most valuable type-strain genomes for metagenomic binning, comparative biology and taxonomic classification.</title>
        <authorList>
            <person name="Goeker M."/>
        </authorList>
    </citation>
    <scope>NUCLEOTIDE SEQUENCE</scope>
    <source>
        <strain evidence="6">DSM 24202</strain>
    </source>
</reference>
<evidence type="ECO:0000313" key="7">
    <source>
        <dbReference type="Proteomes" id="UP001238163"/>
    </source>
</evidence>
<dbReference type="InterPro" id="IPR003439">
    <property type="entry name" value="ABC_transporter-like_ATP-bd"/>
</dbReference>
<keyword evidence="7" id="KW-1185">Reference proteome</keyword>
<keyword evidence="1" id="KW-0677">Repeat</keyword>
<gene>
    <name evidence="6" type="ORF">J3R75_001440</name>
</gene>
<dbReference type="PANTHER" id="PTHR19211:SF14">
    <property type="entry name" value="ATP-BINDING CASSETTE SUB-FAMILY F MEMBER 1"/>
    <property type="match status" value="1"/>
</dbReference>
<feature type="domain" description="ABC transporter" evidence="5">
    <location>
        <begin position="6"/>
        <end position="211"/>
    </location>
</feature>
<organism evidence="6 7">
    <name type="scientific">Oligosphaera ethanolica</name>
    <dbReference type="NCBI Taxonomy" id="760260"/>
    <lineage>
        <taxon>Bacteria</taxon>
        <taxon>Pseudomonadati</taxon>
        <taxon>Lentisphaerota</taxon>
        <taxon>Oligosphaeria</taxon>
        <taxon>Oligosphaerales</taxon>
        <taxon>Oligosphaeraceae</taxon>
        <taxon>Oligosphaera</taxon>
    </lineage>
</organism>
<evidence type="ECO:0000256" key="2">
    <source>
        <dbReference type="ARBA" id="ARBA00022741"/>
    </source>
</evidence>
<evidence type="ECO:0000256" key="4">
    <source>
        <dbReference type="SAM" id="MobiDB-lite"/>
    </source>
</evidence>
<evidence type="ECO:0000259" key="5">
    <source>
        <dbReference type="PROSITE" id="PS50893"/>
    </source>
</evidence>
<dbReference type="RefSeq" id="WP_307260753.1">
    <property type="nucleotide sequence ID" value="NZ_JAUSVL010000001.1"/>
</dbReference>
<feature type="compositionally biased region" description="Basic and acidic residues" evidence="4">
    <location>
        <begin position="207"/>
        <end position="238"/>
    </location>
</feature>
<dbReference type="PANTHER" id="PTHR19211">
    <property type="entry name" value="ATP-BINDING TRANSPORT PROTEIN-RELATED"/>
    <property type="match status" value="1"/>
</dbReference>
<dbReference type="InterPro" id="IPR050611">
    <property type="entry name" value="ABCF"/>
</dbReference>
<dbReference type="SMART" id="SM00382">
    <property type="entry name" value="AAA"/>
    <property type="match status" value="2"/>
</dbReference>
<keyword evidence="2" id="KW-0547">Nucleotide-binding</keyword>
<sequence>MPQSFLQLQGVSFRYERATEPILADVSAFFPPGWTGVVGANGVGKSTLLQLCCGLLSPQSGLIRSSGDCCYCPQRTDHCPTDLAALLADYNREAILICSQLRLEDDWPDRWPSLSHGERKRAQIAVALWQDPAVLALDEPSNHIDSDAREMLMTALRAFRGVGLLVSHDRDMVDTLCSQCLFIDPPNVAMRPGGVTQGLQQSGIEQQDARRNDDHAKHELQRLKREQQRRRELSEQSAKKGSRSSVAAKDHDAKDKIARAKVSDKDSAQNKGLRQMSGRLRQAEERRQSSGVKKVYEMGIWLENGGCSQRAALLRLEPGHIDIASDRILAFPELSIAPQDRIALTGPNGSGKSSFIRHVLPLLKVEPEHLVVVPQEISAEACRDIIREVAALPKEPLGQLMTIVSRLGSRPQRLLESSEPSPGEIRKILLALGICKTPHLIIMDEPTNHMDIPSIQCLEEALAECPCALLLVSHDRRFLDAVTTRHWHIARTPQGGAITPQ</sequence>
<dbReference type="PROSITE" id="PS00211">
    <property type="entry name" value="ABC_TRANSPORTER_1"/>
    <property type="match status" value="1"/>
</dbReference>
<proteinExistence type="predicted"/>
<evidence type="ECO:0000313" key="6">
    <source>
        <dbReference type="EMBL" id="MDQ0289333.1"/>
    </source>
</evidence>
<dbReference type="GO" id="GO:0005524">
    <property type="term" value="F:ATP binding"/>
    <property type="evidence" value="ECO:0007669"/>
    <property type="project" value="UniProtKB-KW"/>
</dbReference>
<dbReference type="Gene3D" id="3.40.50.300">
    <property type="entry name" value="P-loop containing nucleotide triphosphate hydrolases"/>
    <property type="match status" value="2"/>
</dbReference>
<accession>A0AAE4ANW6</accession>
<dbReference type="InterPro" id="IPR003593">
    <property type="entry name" value="AAA+_ATPase"/>
</dbReference>
<dbReference type="InterPro" id="IPR017871">
    <property type="entry name" value="ABC_transporter-like_CS"/>
</dbReference>
<evidence type="ECO:0000256" key="1">
    <source>
        <dbReference type="ARBA" id="ARBA00022737"/>
    </source>
</evidence>